<organism evidence="1 2">
    <name type="scientific">Klebsiella pneumoniae</name>
    <dbReference type="NCBI Taxonomy" id="573"/>
    <lineage>
        <taxon>Bacteria</taxon>
        <taxon>Pseudomonadati</taxon>
        <taxon>Pseudomonadota</taxon>
        <taxon>Gammaproteobacteria</taxon>
        <taxon>Enterobacterales</taxon>
        <taxon>Enterobacteriaceae</taxon>
        <taxon>Klebsiella/Raoultella group</taxon>
        <taxon>Klebsiella</taxon>
        <taxon>Klebsiella pneumoniae complex</taxon>
    </lineage>
</organism>
<dbReference type="EMBL" id="JAGETN010000027">
    <property type="protein sequence ID" value="MBO2025735.1"/>
    <property type="molecule type" value="Genomic_DNA"/>
</dbReference>
<evidence type="ECO:0000313" key="1">
    <source>
        <dbReference type="EMBL" id="MBO2025735.1"/>
    </source>
</evidence>
<dbReference type="Proteomes" id="UP000664267">
    <property type="component" value="Unassembled WGS sequence"/>
</dbReference>
<evidence type="ECO:0000313" key="2">
    <source>
        <dbReference type="Proteomes" id="UP000664267"/>
    </source>
</evidence>
<gene>
    <name evidence="1" type="ORF">J4733_17595</name>
</gene>
<proteinExistence type="predicted"/>
<dbReference type="AlphaFoldDB" id="A0A939NSN5"/>
<reference evidence="1" key="1">
    <citation type="submission" date="2021-03" db="EMBL/GenBank/DDBJ databases">
        <title>Molecular epidemiology and mechanisms of colistin and carbapenem resistance in Enterobacteriaceae from clinical isolates, the environment and porcine samples in Pretoria, South Africa.</title>
        <authorList>
            <person name="Bogoshi D."/>
            <person name="Mbelle N.M."/>
            <person name="Naidoo V."/>
            <person name="Osei Sekyere J."/>
        </authorList>
    </citation>
    <scope>NUCLEOTIDE SEQUENCE</scope>
    <source>
        <strain evidence="1">C029</strain>
    </source>
</reference>
<comment type="caution">
    <text evidence="1">The sequence shown here is derived from an EMBL/GenBank/DDBJ whole genome shotgun (WGS) entry which is preliminary data.</text>
</comment>
<accession>A0A939NSN5</accession>
<sequence length="81" mass="9014">MTWFSHYVGADTGYSVINIPNPYTKKPPQGGFLALFSVSSFTRKPLSSGAKVKKKRKIAAFMLALPCLVRNVRAVLKSLRR</sequence>
<name>A0A939NSN5_KLEPN</name>
<protein>
    <submittedName>
        <fullName evidence="1">Uncharacterized protein</fullName>
    </submittedName>
</protein>